<keyword evidence="4" id="KW-1185">Reference proteome</keyword>
<feature type="compositionally biased region" description="Basic and acidic residues" evidence="1">
    <location>
        <begin position="415"/>
        <end position="445"/>
    </location>
</feature>
<dbReference type="InterPro" id="IPR052935">
    <property type="entry name" value="Mg2+_PAP"/>
</dbReference>
<dbReference type="OrthoDB" id="414243at2759"/>
<dbReference type="PANTHER" id="PTHR28208">
    <property type="entry name" value="PHOSPHATIDATE PHOSPHATASE APP1"/>
    <property type="match status" value="1"/>
</dbReference>
<dbReference type="Pfam" id="PF09949">
    <property type="entry name" value="APP1_cat"/>
    <property type="match status" value="1"/>
</dbReference>
<feature type="domain" description="Phosphatidate phosphatase APP1 catalytic" evidence="2">
    <location>
        <begin position="211"/>
        <end position="362"/>
    </location>
</feature>
<proteinExistence type="predicted"/>
<protein>
    <submittedName>
        <fullName evidence="3">Pc18g03310 protein</fullName>
    </submittedName>
</protein>
<evidence type="ECO:0000259" key="2">
    <source>
        <dbReference type="Pfam" id="PF09949"/>
    </source>
</evidence>
<gene>
    <name evidence="3" type="ORF">Pc18g03310</name>
    <name evidence="3" type="ORF">PCH_Pc18g03310</name>
</gene>
<feature type="region of interest" description="Disordered" evidence="1">
    <location>
        <begin position="409"/>
        <end position="461"/>
    </location>
</feature>
<sequence length="859" mass="95230">MPHHKPDELSVADARKEVYEATASTSPTPVQEKRSSALLNFFSSFLGPKNPLAHPANPRKHTVWLLDNTAYQPVNEERDESQPCWNAEVVACIFETEGRRDVGNLVAAIADYIGLDGDVGGDVEARQRITERVQPFLNQVSPARTLTLQVPMFRRAQSHRLGPSDRNGIISQTVDMGKVEMHDGVVVRPRLQHFGDEAVSMSTTFAAPEGWLVISDIDDTIKHTMTLEPTGIIRTTFADIPEPVAGMPELYKYVHAELFPAWFYLSASPYNLYPFLHDFLDEHYPPGTPVLRDYSWMDITGLIKSFTEKTQEYKVDRMEKIQRWFPRRRVLCIGDSTQMDPETYAEMYSRYPEWIHAIIIRKVKDVAHMEEKNAPARFEKAFEHVPSHVWTVFEEPKELYNFIDGLEAMKQPPESPRDTSEAMKKQPESPKHISEDMKQPSEPPKRTSYAPKPTSSTLNDSAFTPLSMRALYYTPDGADSDTPDGIPEGEISDAMSPDTSTGIVRQKGTNLIFDPGFPTPQPSPQQYLLKISTAAFCHDEIRLAGLLNPPNTTPQIPLHSLCGTVISTPREDDEREEGPKFKIGDVVFGVVSYTRDGGAADYAVATESELALKPDNITVAGAAALALPALTAWQALFRYAGLDPDVPGGLNEVSEELGVLVTNARDNDIGRIAVQILRADSLFPAPVRPWICVTCTQVEADIIEKDWDVDEIVIIPHLPSREECNIEKVFRARRWEPVDIVLDCSGGEVFRAAHAAGVVKDYGAVLTVVDGQVALQSPLVPENDVLGERRRGIKSRFVPVNPDGAAMERIAELVEESLVRGREITVVDIPRAADLLAAGAAGTAGNRRGGMVVVRVNSV</sequence>
<dbReference type="AlphaFoldDB" id="B6HB99"/>
<dbReference type="InterPro" id="IPR019236">
    <property type="entry name" value="APP1_cat"/>
</dbReference>
<feature type="region of interest" description="Disordered" evidence="1">
    <location>
        <begin position="474"/>
        <end position="499"/>
    </location>
</feature>
<dbReference type="Gene3D" id="3.90.180.10">
    <property type="entry name" value="Medium-chain alcohol dehydrogenases, catalytic domain"/>
    <property type="match status" value="1"/>
</dbReference>
<name>B6HB99_PENRW</name>
<dbReference type="CDD" id="cd05289">
    <property type="entry name" value="MDR_like_2"/>
    <property type="match status" value="1"/>
</dbReference>
<dbReference type="OMA" id="DWIQAIW"/>
<dbReference type="eggNOG" id="ENOG502RYXR">
    <property type="taxonomic scope" value="Eukaryota"/>
</dbReference>
<dbReference type="SUPFAM" id="SSF50129">
    <property type="entry name" value="GroES-like"/>
    <property type="match status" value="1"/>
</dbReference>
<accession>B6HB99</accession>
<dbReference type="PANTHER" id="PTHR28208:SF1">
    <property type="entry name" value="FILAMENT ORGANIZATION PROTEIN APP1-LIKE, PUTATIVE (AFU_ORTHOLOGUE AFUA_1G06650)-RELATED"/>
    <property type="match status" value="1"/>
</dbReference>
<dbReference type="Gene3D" id="3.40.50.720">
    <property type="entry name" value="NAD(P)-binding Rossmann-like Domain"/>
    <property type="match status" value="1"/>
</dbReference>
<dbReference type="HOGENOM" id="CLU_365995_0_0_1"/>
<dbReference type="InterPro" id="IPR011032">
    <property type="entry name" value="GroES-like_sf"/>
</dbReference>
<evidence type="ECO:0000313" key="4">
    <source>
        <dbReference type="Proteomes" id="UP000000724"/>
    </source>
</evidence>
<dbReference type="EMBL" id="AM920433">
    <property type="protein sequence ID" value="CAP94555.1"/>
    <property type="molecule type" value="Genomic_DNA"/>
</dbReference>
<dbReference type="VEuPathDB" id="FungiDB:PCH_Pc18g03310"/>
<dbReference type="GO" id="GO:0008195">
    <property type="term" value="F:phosphatidate phosphatase activity"/>
    <property type="evidence" value="ECO:0007669"/>
    <property type="project" value="InterPro"/>
</dbReference>
<reference evidence="3 4" key="1">
    <citation type="journal article" date="2008" name="Nat. Biotechnol.">
        <title>Genome sequencing and analysis of the filamentous fungus Penicillium chrysogenum.</title>
        <authorList>
            <person name="van den Berg M.A."/>
            <person name="Albang R."/>
            <person name="Albermann K."/>
            <person name="Badger J.H."/>
            <person name="Daran J.-M."/>
            <person name="Driessen A.J.M."/>
            <person name="Garcia-Estrada C."/>
            <person name="Fedorova N.D."/>
            <person name="Harris D.M."/>
            <person name="Heijne W.H.M."/>
            <person name="Joardar V.S."/>
            <person name="Kiel J.A.K.W."/>
            <person name="Kovalchuk A."/>
            <person name="Martin J.F."/>
            <person name="Nierman W.C."/>
            <person name="Nijland J.G."/>
            <person name="Pronk J.T."/>
            <person name="Roubos J.A."/>
            <person name="van der Klei I.J."/>
            <person name="van Peij N.N.M.E."/>
            <person name="Veenhuis M."/>
            <person name="von Doehren H."/>
            <person name="Wagner C."/>
            <person name="Wortman J.R."/>
            <person name="Bovenberg R.A.L."/>
        </authorList>
    </citation>
    <scope>NUCLEOTIDE SEQUENCE [LARGE SCALE GENOMIC DNA]</scope>
    <source>
        <strain evidence="4">ATCC 28089 / DSM 1075 / NRRL 1951 / Wisconsin 54-1255</strain>
    </source>
</reference>
<evidence type="ECO:0000256" key="1">
    <source>
        <dbReference type="SAM" id="MobiDB-lite"/>
    </source>
</evidence>
<dbReference type="BioCyc" id="PCHR:PC18G03310-MONOMER"/>
<dbReference type="GO" id="GO:0030479">
    <property type="term" value="C:actin cortical patch"/>
    <property type="evidence" value="ECO:0007669"/>
    <property type="project" value="TreeGrafter"/>
</dbReference>
<evidence type="ECO:0000313" key="3">
    <source>
        <dbReference type="EMBL" id="CAP94555.1"/>
    </source>
</evidence>
<dbReference type="Proteomes" id="UP000000724">
    <property type="component" value="Contig Pc00c18"/>
</dbReference>
<organism evidence="3 4">
    <name type="scientific">Penicillium rubens (strain ATCC 28089 / DSM 1075 / NRRL 1951 / Wisconsin 54-1255)</name>
    <name type="common">Penicillium chrysogenum</name>
    <dbReference type="NCBI Taxonomy" id="500485"/>
    <lineage>
        <taxon>Eukaryota</taxon>
        <taxon>Fungi</taxon>
        <taxon>Dikarya</taxon>
        <taxon>Ascomycota</taxon>
        <taxon>Pezizomycotina</taxon>
        <taxon>Eurotiomycetes</taxon>
        <taxon>Eurotiomycetidae</taxon>
        <taxon>Eurotiales</taxon>
        <taxon>Aspergillaceae</taxon>
        <taxon>Penicillium</taxon>
        <taxon>Penicillium chrysogenum species complex</taxon>
    </lineage>
</organism>